<evidence type="ECO:0000256" key="3">
    <source>
        <dbReference type="SAM" id="MobiDB-lite"/>
    </source>
</evidence>
<dbReference type="AlphaFoldDB" id="A0A4U0V8U4"/>
<dbReference type="Pfam" id="PF00732">
    <property type="entry name" value="GMC_oxred_N"/>
    <property type="match status" value="1"/>
</dbReference>
<accession>A0A4U0V8U4</accession>
<gene>
    <name evidence="5" type="ORF">B0A54_03142</name>
</gene>
<comment type="similarity">
    <text evidence="1">Belongs to the GMC oxidoreductase family.</text>
</comment>
<feature type="binding site" evidence="2">
    <location>
        <begin position="599"/>
        <end position="600"/>
    </location>
    <ligand>
        <name>FAD</name>
        <dbReference type="ChEBI" id="CHEBI:57692"/>
    </ligand>
</feature>
<evidence type="ECO:0000313" key="5">
    <source>
        <dbReference type="EMBL" id="TKA44852.1"/>
    </source>
</evidence>
<dbReference type="GO" id="GO:0050660">
    <property type="term" value="F:flavin adenine dinucleotide binding"/>
    <property type="evidence" value="ECO:0007669"/>
    <property type="project" value="InterPro"/>
</dbReference>
<sequence>MLGRIFSHYKAHEPSAKALPSKAIHPIQERLDNPNADWRLMDNDANELEQARKRLLAIDEANRETMSGASRAFPGGLAGCVVAGRLAEADPNLSILVIEQGPNNYNAPEVIHPALYPRNLFTNSKYTLFWQGNEAPQLADRKPIVPSGGTLGGGSAINWMVYTRAQRSDFDSFNAPGWSADEIYPFLKKFETYHGQGEKEHHGYDGPVNVSGGTHRCKHAEDDFIQAADKMGYHELKDIQNLRDNNATERWLKYVGPNGRRQDAAHRFLHPKLQSGKYPNLHVVVEKQVIRVLLDEEKKAVGVEYQTNPRFLANPEFMTAKQTPRSVKARKMVVCSAGANGTPLILERSGIGNPEILKRAGVPVVEDLPGVGHDYQDHHLTLYAYRTNLSPRDTINGFSDGRMDVAEAIRNTDELLGTNAMDASGKFRPTEAEVDALGPEFRAAWDRDFKNATDRPLMIIALYLCYYGDHSMLPDDSQYVSMANWTAYPYSRGHIHITGKDVSDAPDFDVGYLKDENEIDLKKHIWAYKLQRDMWRRMNIFRGELASTHPKFPEGSKAAVIEKADGPMFDKDQRIEYTVSAEDDKAIEQKIREIVSTTWHSLGTCKIAPREKKGVVTPELSVHGIKNLKLADLGVVPENVGANTGNTAFVVGEKAASIFIKELGLGGAHDKAEGGEQSKRADSPMGQESQDVVVGQ</sequence>
<dbReference type="Proteomes" id="UP000310066">
    <property type="component" value="Unassembled WGS sequence"/>
</dbReference>
<comment type="cofactor">
    <cofactor evidence="2">
        <name>FAD</name>
        <dbReference type="ChEBI" id="CHEBI:57692"/>
    </cofactor>
</comment>
<evidence type="ECO:0000256" key="2">
    <source>
        <dbReference type="PIRSR" id="PIRSR000137-2"/>
    </source>
</evidence>
<dbReference type="Gene3D" id="3.50.50.60">
    <property type="entry name" value="FAD/NAD(P)-binding domain"/>
    <property type="match status" value="1"/>
</dbReference>
<dbReference type="PANTHER" id="PTHR11552">
    <property type="entry name" value="GLUCOSE-METHANOL-CHOLINE GMC OXIDOREDUCTASE"/>
    <property type="match status" value="1"/>
</dbReference>
<dbReference type="PROSITE" id="PS00624">
    <property type="entry name" value="GMC_OXRED_2"/>
    <property type="match status" value="1"/>
</dbReference>
<reference evidence="5 6" key="1">
    <citation type="submission" date="2017-03" db="EMBL/GenBank/DDBJ databases">
        <title>Genomes of endolithic fungi from Antarctica.</title>
        <authorList>
            <person name="Coleine C."/>
            <person name="Masonjones S."/>
            <person name="Stajich J.E."/>
        </authorList>
    </citation>
    <scope>NUCLEOTIDE SEQUENCE [LARGE SCALE GENOMIC DNA]</scope>
    <source>
        <strain evidence="5 6">CCFEE 5311</strain>
    </source>
</reference>
<dbReference type="GO" id="GO:0016614">
    <property type="term" value="F:oxidoreductase activity, acting on CH-OH group of donors"/>
    <property type="evidence" value="ECO:0007669"/>
    <property type="project" value="InterPro"/>
</dbReference>
<dbReference type="EMBL" id="NAJP01000013">
    <property type="protein sequence ID" value="TKA44852.1"/>
    <property type="molecule type" value="Genomic_DNA"/>
</dbReference>
<dbReference type="Pfam" id="PF05199">
    <property type="entry name" value="GMC_oxred_C"/>
    <property type="match status" value="1"/>
</dbReference>
<protein>
    <recommendedName>
        <fullName evidence="4">Glucose-methanol-choline oxidoreductase N-terminal domain-containing protein</fullName>
    </recommendedName>
</protein>
<dbReference type="PIRSF" id="PIRSF000137">
    <property type="entry name" value="Alcohol_oxidase"/>
    <property type="match status" value="1"/>
</dbReference>
<feature type="binding site" evidence="2">
    <location>
        <begin position="158"/>
        <end position="161"/>
    </location>
    <ligand>
        <name>FAD</name>
        <dbReference type="ChEBI" id="CHEBI:57692"/>
    </ligand>
</feature>
<dbReference type="InterPro" id="IPR012132">
    <property type="entry name" value="GMC_OxRdtase"/>
</dbReference>
<keyword evidence="2" id="KW-0285">Flavoprotein</keyword>
<feature type="region of interest" description="Disordered" evidence="3">
    <location>
        <begin position="669"/>
        <end position="696"/>
    </location>
</feature>
<evidence type="ECO:0000256" key="1">
    <source>
        <dbReference type="ARBA" id="ARBA00010790"/>
    </source>
</evidence>
<feature type="compositionally biased region" description="Basic and acidic residues" evidence="3">
    <location>
        <begin position="669"/>
        <end position="682"/>
    </location>
</feature>
<feature type="binding site" evidence="2">
    <location>
        <position position="289"/>
    </location>
    <ligand>
        <name>FAD</name>
        <dbReference type="ChEBI" id="CHEBI:57692"/>
    </ligand>
</feature>
<proteinExistence type="inferred from homology"/>
<dbReference type="Gene3D" id="3.30.560.10">
    <property type="entry name" value="Glucose Oxidase, domain 3"/>
    <property type="match status" value="1"/>
</dbReference>
<name>A0A4U0V8U4_9PEZI</name>
<evidence type="ECO:0000313" key="6">
    <source>
        <dbReference type="Proteomes" id="UP000310066"/>
    </source>
</evidence>
<dbReference type="OrthoDB" id="269227at2759"/>
<dbReference type="SUPFAM" id="SSF54373">
    <property type="entry name" value="FAD-linked reductases, C-terminal domain"/>
    <property type="match status" value="1"/>
</dbReference>
<dbReference type="InterPro" id="IPR007867">
    <property type="entry name" value="GMC_OxRtase_C"/>
</dbReference>
<keyword evidence="2" id="KW-0274">FAD</keyword>
<feature type="domain" description="Glucose-methanol-choline oxidoreductase N-terminal" evidence="4">
    <location>
        <begin position="338"/>
        <end position="352"/>
    </location>
</feature>
<dbReference type="STRING" id="329885.A0A4U0V8U4"/>
<dbReference type="SUPFAM" id="SSF51905">
    <property type="entry name" value="FAD/NAD(P)-binding domain"/>
    <property type="match status" value="1"/>
</dbReference>
<dbReference type="PANTHER" id="PTHR11552:SF78">
    <property type="entry name" value="GLUCOSE-METHANOL-CHOLINE OXIDOREDUCTASE N-TERMINAL DOMAIN-CONTAINING PROTEIN"/>
    <property type="match status" value="1"/>
</dbReference>
<evidence type="ECO:0000259" key="4">
    <source>
        <dbReference type="PROSITE" id="PS00624"/>
    </source>
</evidence>
<dbReference type="InterPro" id="IPR036188">
    <property type="entry name" value="FAD/NAD-bd_sf"/>
</dbReference>
<organism evidence="5 6">
    <name type="scientific">Friedmanniomyces endolithicus</name>
    <dbReference type="NCBI Taxonomy" id="329885"/>
    <lineage>
        <taxon>Eukaryota</taxon>
        <taxon>Fungi</taxon>
        <taxon>Dikarya</taxon>
        <taxon>Ascomycota</taxon>
        <taxon>Pezizomycotina</taxon>
        <taxon>Dothideomycetes</taxon>
        <taxon>Dothideomycetidae</taxon>
        <taxon>Mycosphaerellales</taxon>
        <taxon>Teratosphaeriaceae</taxon>
        <taxon>Friedmanniomyces</taxon>
    </lineage>
</organism>
<dbReference type="InterPro" id="IPR000172">
    <property type="entry name" value="GMC_OxRdtase_N"/>
</dbReference>
<comment type="caution">
    <text evidence="5">The sequence shown here is derived from an EMBL/GenBank/DDBJ whole genome shotgun (WGS) entry which is preliminary data.</text>
</comment>